<protein>
    <recommendedName>
        <fullName evidence="3">DUF2161 domain-containing phosphodiesterase</fullName>
    </recommendedName>
</protein>
<sequence length="228" mass="25076">MAKQDQFSREADLYAPVKAYLTRQGYAVKGEVGAADIVATRADEDPVIVELKLGFSLSLFHQGIARLTVTDLVYVAVPLKAGKPFQRALKDNVKLARRIGLGVMTVRPRDGHVEVHADPAPYMPRKSKKKKTQLLRAFDRLKGDPNEGGSTRHGLVTGYRQDALRCARFLAVHGPSAGAKVKEWAEVPQATTIMRNDHYGWFEKVSRGVYALTEVGSKGLADYGDLDA</sequence>
<dbReference type="AlphaFoldDB" id="A0A7W9BLE2"/>
<organism evidence="1 2">
    <name type="scientific">Yoonia ponticola</name>
    <dbReference type="NCBI Taxonomy" id="1524255"/>
    <lineage>
        <taxon>Bacteria</taxon>
        <taxon>Pseudomonadati</taxon>
        <taxon>Pseudomonadota</taxon>
        <taxon>Alphaproteobacteria</taxon>
        <taxon>Rhodobacterales</taxon>
        <taxon>Paracoccaceae</taxon>
        <taxon>Yoonia</taxon>
    </lineage>
</organism>
<dbReference type="RefSeq" id="WP_183529174.1">
    <property type="nucleotide sequence ID" value="NZ_JACIJM010000006.1"/>
</dbReference>
<evidence type="ECO:0000313" key="1">
    <source>
        <dbReference type="EMBL" id="MBB5722674.1"/>
    </source>
</evidence>
<keyword evidence="2" id="KW-1185">Reference proteome</keyword>
<name>A0A7W9BLE2_9RHOB</name>
<dbReference type="InterPro" id="IPR018679">
    <property type="entry name" value="DUF2161"/>
</dbReference>
<comment type="caution">
    <text evidence="1">The sequence shown here is derived from an EMBL/GenBank/DDBJ whole genome shotgun (WGS) entry which is preliminary data.</text>
</comment>
<reference evidence="1 2" key="1">
    <citation type="submission" date="2020-08" db="EMBL/GenBank/DDBJ databases">
        <title>Genomic Encyclopedia of Type Strains, Phase IV (KMG-IV): sequencing the most valuable type-strain genomes for metagenomic binning, comparative biology and taxonomic classification.</title>
        <authorList>
            <person name="Goeker M."/>
        </authorList>
    </citation>
    <scope>NUCLEOTIDE SEQUENCE [LARGE SCALE GENOMIC DNA]</scope>
    <source>
        <strain evidence="1 2">DSM 101064</strain>
    </source>
</reference>
<proteinExistence type="predicted"/>
<evidence type="ECO:0008006" key="3">
    <source>
        <dbReference type="Google" id="ProtNLM"/>
    </source>
</evidence>
<gene>
    <name evidence="1" type="ORF">FHS72_002304</name>
</gene>
<evidence type="ECO:0000313" key="2">
    <source>
        <dbReference type="Proteomes" id="UP000535415"/>
    </source>
</evidence>
<dbReference type="Pfam" id="PF09929">
    <property type="entry name" value="DUF2161"/>
    <property type="match status" value="1"/>
</dbReference>
<dbReference type="Proteomes" id="UP000535415">
    <property type="component" value="Unassembled WGS sequence"/>
</dbReference>
<dbReference type="EMBL" id="JACIJM010000006">
    <property type="protein sequence ID" value="MBB5722674.1"/>
    <property type="molecule type" value="Genomic_DNA"/>
</dbReference>
<accession>A0A7W9BLE2</accession>